<accession>A0A382V5Z6</accession>
<dbReference type="AlphaFoldDB" id="A0A382V5Z6"/>
<organism evidence="1">
    <name type="scientific">marine metagenome</name>
    <dbReference type="NCBI Taxonomy" id="408172"/>
    <lineage>
        <taxon>unclassified sequences</taxon>
        <taxon>metagenomes</taxon>
        <taxon>ecological metagenomes</taxon>
    </lineage>
</organism>
<evidence type="ECO:0008006" key="2">
    <source>
        <dbReference type="Google" id="ProtNLM"/>
    </source>
</evidence>
<name>A0A382V5Z6_9ZZZZ</name>
<reference evidence="1" key="1">
    <citation type="submission" date="2018-05" db="EMBL/GenBank/DDBJ databases">
        <authorList>
            <person name="Lanie J.A."/>
            <person name="Ng W.-L."/>
            <person name="Kazmierczak K.M."/>
            <person name="Andrzejewski T.M."/>
            <person name="Davidsen T.M."/>
            <person name="Wayne K.J."/>
            <person name="Tettelin H."/>
            <person name="Glass J.I."/>
            <person name="Rusch D."/>
            <person name="Podicherti R."/>
            <person name="Tsui H.-C.T."/>
            <person name="Winkler M.E."/>
        </authorList>
    </citation>
    <scope>NUCLEOTIDE SEQUENCE</scope>
</reference>
<sequence length="252" mass="29104">LLDLKKDIVIGLGEIGIVLYKLFSKYFIVEGYDINPKLIPKNLKKNELLPVRFLHICIPYTKNFNSQILKLEKKFQPQGIVIHSTIKPSTTSSIQRKLQIPVIYSATRGVHKRMLKDLKRYTKFFAIENDAPKKKWACTELVKLLKKSSIKTKQMSSPITLELGKIVCDTSYYGWLINFAQISKIIADRKKVDYDEMWSFSNEIHKFLGNRPKMFPGFIGGHCVIPNLELLNDNSLNQIKQINNLFKKISTI</sequence>
<gene>
    <name evidence="1" type="ORF">METZ01_LOCUS394289</name>
</gene>
<evidence type="ECO:0000313" key="1">
    <source>
        <dbReference type="EMBL" id="SVD41435.1"/>
    </source>
</evidence>
<dbReference type="EMBL" id="UINC01149147">
    <property type="protein sequence ID" value="SVD41435.1"/>
    <property type="molecule type" value="Genomic_DNA"/>
</dbReference>
<proteinExistence type="predicted"/>
<feature type="non-terminal residue" evidence="1">
    <location>
        <position position="1"/>
    </location>
</feature>
<protein>
    <recommendedName>
        <fullName evidence="2">UDP-glucose/GDP-mannose dehydrogenase dimerisation domain-containing protein</fullName>
    </recommendedName>
</protein>